<evidence type="ECO:0000313" key="11">
    <source>
        <dbReference type="EMBL" id="KAG5566825.1"/>
    </source>
</evidence>
<sequence>MANKLLSEMGLPKSIANVFTARNLLTAKDVLSLTEFELMEVLDVGLAEVTSAVAQVSEIACPPYQTVLFLLEQRIKNEFYSGHLPTRLKGLDEVLCGGIPFGVLTELVGPAGIGKTQFCMKLSLLASLPAKFGGLDGRAIYVDVESKFSSRRHAITQPIKSARLRLIEIGVNSFPELFHMEGMAQEMAGRILVLKPASLAEFTESLQQIKVSLLQHEVKLLVIDSMTALVSGSLAEFSQIPVVVTNQVRSQSRNEVSQYCFQAQSRDDILDGPATFDSHLVPALGIHWAHAVTIRLVLEAKSGERFMKVAKSPISPPLVFPFKITSSGISLLTDAGVEMTGPQINTIRNQGNNDIINLHSERL</sequence>
<keyword evidence="6" id="KW-0238">DNA-binding</keyword>
<accession>A0AAV6LQ14</accession>
<keyword evidence="4" id="KW-0227">DNA damage</keyword>
<evidence type="ECO:0000256" key="8">
    <source>
        <dbReference type="ARBA" id="ARBA00023204"/>
    </source>
</evidence>
<dbReference type="Pfam" id="PF26169">
    <property type="entry name" value="HHH_XRCC3_RpoA"/>
    <property type="match status" value="1"/>
</dbReference>
<comment type="caution">
    <text evidence="11">The sequence shown here is derived from an EMBL/GenBank/DDBJ whole genome shotgun (WGS) entry which is preliminary data.</text>
</comment>
<keyword evidence="5" id="KW-0067">ATP-binding</keyword>
<dbReference type="Proteomes" id="UP000823749">
    <property type="component" value="Chromosome 1"/>
</dbReference>
<organism evidence="11 12">
    <name type="scientific">Rhododendron griersonianum</name>
    <dbReference type="NCBI Taxonomy" id="479676"/>
    <lineage>
        <taxon>Eukaryota</taxon>
        <taxon>Viridiplantae</taxon>
        <taxon>Streptophyta</taxon>
        <taxon>Embryophyta</taxon>
        <taxon>Tracheophyta</taxon>
        <taxon>Spermatophyta</taxon>
        <taxon>Magnoliopsida</taxon>
        <taxon>eudicotyledons</taxon>
        <taxon>Gunneridae</taxon>
        <taxon>Pentapetalae</taxon>
        <taxon>asterids</taxon>
        <taxon>Ericales</taxon>
        <taxon>Ericaceae</taxon>
        <taxon>Ericoideae</taxon>
        <taxon>Rhodoreae</taxon>
        <taxon>Rhododendron</taxon>
    </lineage>
</organism>
<reference evidence="11" key="1">
    <citation type="submission" date="2020-08" db="EMBL/GenBank/DDBJ databases">
        <title>Plant Genome Project.</title>
        <authorList>
            <person name="Zhang R.-G."/>
        </authorList>
    </citation>
    <scope>NUCLEOTIDE SEQUENCE</scope>
    <source>
        <strain evidence="11">WSP0</strain>
        <tissue evidence="11">Leaf</tissue>
    </source>
</reference>
<dbReference type="GO" id="GO:0003690">
    <property type="term" value="F:double-stranded DNA binding"/>
    <property type="evidence" value="ECO:0007669"/>
    <property type="project" value="TreeGrafter"/>
</dbReference>
<gene>
    <name evidence="11" type="ORF">RHGRI_002386</name>
</gene>
<dbReference type="GO" id="GO:0000724">
    <property type="term" value="P:double-strand break repair via homologous recombination"/>
    <property type="evidence" value="ECO:0007669"/>
    <property type="project" value="InterPro"/>
</dbReference>
<dbReference type="SMART" id="SM00382">
    <property type="entry name" value="AAA"/>
    <property type="match status" value="1"/>
</dbReference>
<dbReference type="GO" id="GO:0005657">
    <property type="term" value="C:replication fork"/>
    <property type="evidence" value="ECO:0007669"/>
    <property type="project" value="TreeGrafter"/>
</dbReference>
<dbReference type="PANTHER" id="PTHR46456:SF1">
    <property type="entry name" value="DNA REPAIR PROTEIN RAD51 HOMOLOG 2"/>
    <property type="match status" value="1"/>
</dbReference>
<keyword evidence="9" id="KW-0539">Nucleus</keyword>
<dbReference type="PROSITE" id="PS50162">
    <property type="entry name" value="RECA_2"/>
    <property type="match status" value="1"/>
</dbReference>
<dbReference type="PANTHER" id="PTHR46456">
    <property type="entry name" value="DNA REPAIR PROTEIN RAD51 HOMOLOG 2"/>
    <property type="match status" value="1"/>
</dbReference>
<keyword evidence="12" id="KW-1185">Reference proteome</keyword>
<evidence type="ECO:0000256" key="6">
    <source>
        <dbReference type="ARBA" id="ARBA00023125"/>
    </source>
</evidence>
<evidence type="ECO:0000256" key="2">
    <source>
        <dbReference type="ARBA" id="ARBA00007095"/>
    </source>
</evidence>
<dbReference type="GO" id="GO:0003697">
    <property type="term" value="F:single-stranded DNA binding"/>
    <property type="evidence" value="ECO:0007669"/>
    <property type="project" value="TreeGrafter"/>
</dbReference>
<comment type="subcellular location">
    <subcellularLocation>
        <location evidence="1">Nucleus</location>
    </subcellularLocation>
</comment>
<dbReference type="Pfam" id="PF08423">
    <property type="entry name" value="Rad51"/>
    <property type="match status" value="1"/>
</dbReference>
<dbReference type="InterPro" id="IPR027417">
    <property type="entry name" value="P-loop_NTPase"/>
</dbReference>
<dbReference type="EMBL" id="JACTNZ010000001">
    <property type="protein sequence ID" value="KAG5566825.1"/>
    <property type="molecule type" value="Genomic_DNA"/>
</dbReference>
<evidence type="ECO:0000256" key="1">
    <source>
        <dbReference type="ARBA" id="ARBA00004123"/>
    </source>
</evidence>
<protein>
    <recommendedName>
        <fullName evidence="10">RecA family profile 1 domain-containing protein</fullName>
    </recommendedName>
</protein>
<evidence type="ECO:0000256" key="5">
    <source>
        <dbReference type="ARBA" id="ARBA00022840"/>
    </source>
</evidence>
<keyword evidence="7" id="KW-0233">DNA recombination</keyword>
<keyword evidence="8" id="KW-0234">DNA repair</keyword>
<dbReference type="InterPro" id="IPR030548">
    <property type="entry name" value="RAD51B"/>
</dbReference>
<feature type="domain" description="RecA family profile 1" evidence="10">
    <location>
        <begin position="80"/>
        <end position="363"/>
    </location>
</feature>
<proteinExistence type="inferred from homology"/>
<dbReference type="GO" id="GO:0005524">
    <property type="term" value="F:ATP binding"/>
    <property type="evidence" value="ECO:0007669"/>
    <property type="project" value="UniProtKB-KW"/>
</dbReference>
<dbReference type="InterPro" id="IPR020588">
    <property type="entry name" value="RecA_ATP-bd"/>
</dbReference>
<comment type="similarity">
    <text evidence="2">Belongs to the RecA family. RAD51 subfamily.</text>
</comment>
<name>A0AAV6LQ14_9ERIC</name>
<dbReference type="GO" id="GO:0000400">
    <property type="term" value="F:four-way junction DNA binding"/>
    <property type="evidence" value="ECO:0007669"/>
    <property type="project" value="TreeGrafter"/>
</dbReference>
<evidence type="ECO:0000256" key="4">
    <source>
        <dbReference type="ARBA" id="ARBA00022763"/>
    </source>
</evidence>
<evidence type="ECO:0000313" key="12">
    <source>
        <dbReference type="Proteomes" id="UP000823749"/>
    </source>
</evidence>
<dbReference type="GO" id="GO:0140664">
    <property type="term" value="F:ATP-dependent DNA damage sensor activity"/>
    <property type="evidence" value="ECO:0007669"/>
    <property type="project" value="InterPro"/>
</dbReference>
<evidence type="ECO:0000259" key="10">
    <source>
        <dbReference type="PROSITE" id="PS50162"/>
    </source>
</evidence>
<keyword evidence="3" id="KW-0547">Nucleotide-binding</keyword>
<dbReference type="InterPro" id="IPR058766">
    <property type="entry name" value="HHH_XRCC3_RAD51B"/>
</dbReference>
<dbReference type="GO" id="GO:0033063">
    <property type="term" value="C:Rad51B-Rad51C-Rad51D-XRCC2 complex"/>
    <property type="evidence" value="ECO:0007669"/>
    <property type="project" value="InterPro"/>
</dbReference>
<evidence type="ECO:0000256" key="7">
    <source>
        <dbReference type="ARBA" id="ARBA00023172"/>
    </source>
</evidence>
<dbReference type="InterPro" id="IPR016467">
    <property type="entry name" value="DNA_recomb/repair_RecA-like"/>
</dbReference>
<evidence type="ECO:0000256" key="3">
    <source>
        <dbReference type="ARBA" id="ARBA00022741"/>
    </source>
</evidence>
<evidence type="ECO:0000256" key="9">
    <source>
        <dbReference type="ARBA" id="ARBA00023242"/>
    </source>
</evidence>
<dbReference type="Gene3D" id="3.40.50.300">
    <property type="entry name" value="P-loop containing nucleotide triphosphate hydrolases"/>
    <property type="match status" value="1"/>
</dbReference>
<dbReference type="InterPro" id="IPR003593">
    <property type="entry name" value="AAA+_ATPase"/>
</dbReference>
<dbReference type="SUPFAM" id="SSF52540">
    <property type="entry name" value="P-loop containing nucleoside triphosphate hydrolases"/>
    <property type="match status" value="1"/>
</dbReference>
<dbReference type="InterPro" id="IPR013632">
    <property type="entry name" value="Rad51_C"/>
</dbReference>
<dbReference type="AlphaFoldDB" id="A0AAV6LQ14"/>
<dbReference type="PIRSF" id="PIRSF005856">
    <property type="entry name" value="Rad51"/>
    <property type="match status" value="1"/>
</dbReference>